<dbReference type="SMART" id="SM00411">
    <property type="entry name" value="BHL"/>
    <property type="match status" value="1"/>
</dbReference>
<feature type="region of interest" description="Disordered" evidence="12">
    <location>
        <begin position="1"/>
        <end position="27"/>
    </location>
</feature>
<evidence type="ECO:0000256" key="9">
    <source>
        <dbReference type="ARBA" id="ARBA00033227"/>
    </source>
</evidence>
<evidence type="ECO:0000256" key="6">
    <source>
        <dbReference type="ARBA" id="ARBA00022921"/>
    </source>
</evidence>
<dbReference type="GO" id="GO:0006260">
    <property type="term" value="P:DNA replication"/>
    <property type="evidence" value="ECO:0007669"/>
    <property type="project" value="UniProtKB-KW"/>
</dbReference>
<gene>
    <name evidence="13" type="primary">bph2_1</name>
    <name evidence="13" type="ordered locus">CBUD_1603</name>
</gene>
<evidence type="ECO:0000256" key="4">
    <source>
        <dbReference type="ARBA" id="ARBA00016145"/>
    </source>
</evidence>
<sequence>MAIKKKTSSRKKSISRKTGKSKTRVAAVKERMTKSQILAHLAESTELTKKQVTMIFEALSDLTHAHLKKGGAGEFVVPGLCKCSVKRKPATKARKGINPFTGESMTFKAKPARNVVKIRPLKRLKEMVE</sequence>
<comment type="similarity">
    <text evidence="2 11">Belongs to the bacterial histone-like protein family.</text>
</comment>
<dbReference type="SUPFAM" id="SSF47729">
    <property type="entry name" value="IHF-like DNA-binding proteins"/>
    <property type="match status" value="1"/>
</dbReference>
<evidence type="ECO:0000313" key="14">
    <source>
        <dbReference type="Proteomes" id="UP000008555"/>
    </source>
</evidence>
<feature type="compositionally biased region" description="Basic residues" evidence="12">
    <location>
        <begin position="1"/>
        <end position="23"/>
    </location>
</feature>
<dbReference type="GO" id="GO:0003677">
    <property type="term" value="F:DNA binding"/>
    <property type="evidence" value="ECO:0007669"/>
    <property type="project" value="UniProtKB-KW"/>
</dbReference>
<dbReference type="CDD" id="cd13834">
    <property type="entry name" value="HU_like"/>
    <property type="match status" value="1"/>
</dbReference>
<accession>A9KEC1</accession>
<evidence type="ECO:0000256" key="2">
    <source>
        <dbReference type="ARBA" id="ARBA00010529"/>
    </source>
</evidence>
<comment type="function">
    <text evidence="10">DNA-binding protein that plays a critical role in nucleoid compaction, genome replication and DNA replication and transcription. Binds to both ssDNA and dsDNA with a binding site covering about 15 nucleotides. Displays DNA-supercoiling activity only when associated with the viral DNA topoisomerase 2.</text>
</comment>
<organism evidence="13 14">
    <name type="scientific">Coxiella burnetii (strain Dugway 5J108-111)</name>
    <dbReference type="NCBI Taxonomy" id="434922"/>
    <lineage>
        <taxon>Bacteria</taxon>
        <taxon>Pseudomonadati</taxon>
        <taxon>Pseudomonadota</taxon>
        <taxon>Gammaproteobacteria</taxon>
        <taxon>Legionellales</taxon>
        <taxon>Coxiellaceae</taxon>
        <taxon>Coxiella</taxon>
    </lineage>
</organism>
<evidence type="ECO:0000313" key="13">
    <source>
        <dbReference type="EMBL" id="ABS78086.1"/>
    </source>
</evidence>
<dbReference type="GO" id="GO:0005829">
    <property type="term" value="C:cytosol"/>
    <property type="evidence" value="ECO:0007669"/>
    <property type="project" value="TreeGrafter"/>
</dbReference>
<dbReference type="Gene3D" id="4.10.520.10">
    <property type="entry name" value="IHF-like DNA-binding proteins"/>
    <property type="match status" value="1"/>
</dbReference>
<evidence type="ECO:0000256" key="11">
    <source>
        <dbReference type="RuleBase" id="RU003939"/>
    </source>
</evidence>
<evidence type="ECO:0000256" key="5">
    <source>
        <dbReference type="ARBA" id="ARBA00022705"/>
    </source>
</evidence>
<evidence type="ECO:0000256" key="7">
    <source>
        <dbReference type="ARBA" id="ARBA00023125"/>
    </source>
</evidence>
<keyword evidence="7 13" id="KW-0238">DNA-binding</keyword>
<dbReference type="AlphaFoldDB" id="A9KEC1"/>
<evidence type="ECO:0000256" key="3">
    <source>
        <dbReference type="ARBA" id="ARBA00011738"/>
    </source>
</evidence>
<dbReference type="InterPro" id="IPR000119">
    <property type="entry name" value="Hist_DNA-bd"/>
</dbReference>
<comment type="subcellular location">
    <subcellularLocation>
        <location evidence="1">Virion</location>
    </subcellularLocation>
</comment>
<proteinExistence type="inferred from homology"/>
<dbReference type="RefSeq" id="WP_010957599.1">
    <property type="nucleotide sequence ID" value="NC_009727.1"/>
</dbReference>
<evidence type="ECO:0000256" key="10">
    <source>
        <dbReference type="ARBA" id="ARBA00046140"/>
    </source>
</evidence>
<comment type="subunit">
    <text evidence="3">Homodimer.</text>
</comment>
<evidence type="ECO:0000256" key="1">
    <source>
        <dbReference type="ARBA" id="ARBA00004328"/>
    </source>
</evidence>
<dbReference type="HOGENOM" id="CLU_105066_0_2_6"/>
<name>A9KEC1_COXBN</name>
<keyword evidence="6" id="KW-0426">Late protein</keyword>
<dbReference type="Pfam" id="PF00216">
    <property type="entry name" value="Bac_DNA_binding"/>
    <property type="match status" value="1"/>
</dbReference>
<dbReference type="EMBL" id="CP000733">
    <property type="protein sequence ID" value="ABS78086.1"/>
    <property type="molecule type" value="Genomic_DNA"/>
</dbReference>
<keyword evidence="5" id="KW-0235">DNA replication</keyword>
<protein>
    <recommendedName>
        <fullName evidence="4">Viral histone-like protein</fullName>
    </recommendedName>
    <alternativeName>
        <fullName evidence="9">DNA-binding protein pA104R</fullName>
    </alternativeName>
    <alternativeName>
        <fullName evidence="8">pA104R</fullName>
    </alternativeName>
</protein>
<dbReference type="Proteomes" id="UP000008555">
    <property type="component" value="Chromosome"/>
</dbReference>
<evidence type="ECO:0000256" key="8">
    <source>
        <dbReference type="ARBA" id="ARBA00033120"/>
    </source>
</evidence>
<evidence type="ECO:0000256" key="12">
    <source>
        <dbReference type="SAM" id="MobiDB-lite"/>
    </source>
</evidence>
<dbReference type="PANTHER" id="PTHR33175:SF13">
    <property type="entry name" value="HISTONE-LIKE PROTEIN"/>
    <property type="match status" value="1"/>
</dbReference>
<dbReference type="PANTHER" id="PTHR33175">
    <property type="entry name" value="DNA-BINDING PROTEIN HU"/>
    <property type="match status" value="1"/>
</dbReference>
<reference evidence="13 14" key="1">
    <citation type="journal article" date="2009" name="Infect. Immun.">
        <title>Comparative genomics reveal extensive transposon-mediated genomic plasticity and diversity among potential effector proteins within the genus Coxiella.</title>
        <authorList>
            <person name="Beare P.A."/>
            <person name="Unsworth N."/>
            <person name="Andoh M."/>
            <person name="Voth D.E."/>
            <person name="Omsland A."/>
            <person name="Gilk S.D."/>
            <person name="Williams K.P."/>
            <person name="Sobral B.W."/>
            <person name="Kupko J.J.III."/>
            <person name="Porcella S.F."/>
            <person name="Samuel J.E."/>
            <person name="Heinzen R.A."/>
        </authorList>
    </citation>
    <scope>NUCLEOTIDE SEQUENCE [LARGE SCALE GENOMIC DNA]</scope>
    <source>
        <strain evidence="13 14">Dugway 5J108-111</strain>
    </source>
</reference>
<dbReference type="FunFam" id="4.10.520.10:FF:000009">
    <property type="entry name" value="Nucleoid DNA-binding protein"/>
    <property type="match status" value="1"/>
</dbReference>
<dbReference type="KEGG" id="cbd:CBUD_1603"/>
<dbReference type="GO" id="GO:0030527">
    <property type="term" value="F:structural constituent of chromatin"/>
    <property type="evidence" value="ECO:0007669"/>
    <property type="project" value="InterPro"/>
</dbReference>
<dbReference type="InterPro" id="IPR010992">
    <property type="entry name" value="IHF-like_DNA-bd_dom_sf"/>
</dbReference>